<organism evidence="3 4">
    <name type="scientific">Falsiroseomonas tokyonensis</name>
    <dbReference type="NCBI Taxonomy" id="430521"/>
    <lineage>
        <taxon>Bacteria</taxon>
        <taxon>Pseudomonadati</taxon>
        <taxon>Pseudomonadota</taxon>
        <taxon>Alphaproteobacteria</taxon>
        <taxon>Acetobacterales</taxon>
        <taxon>Roseomonadaceae</taxon>
        <taxon>Falsiroseomonas</taxon>
    </lineage>
</organism>
<evidence type="ECO:0000313" key="4">
    <source>
        <dbReference type="Proteomes" id="UP001595420"/>
    </source>
</evidence>
<keyword evidence="4" id="KW-1185">Reference proteome</keyword>
<keyword evidence="1" id="KW-0812">Transmembrane</keyword>
<keyword evidence="1" id="KW-0472">Membrane</keyword>
<dbReference type="EMBL" id="JBHRSB010000003">
    <property type="protein sequence ID" value="MFC3000418.1"/>
    <property type="molecule type" value="Genomic_DNA"/>
</dbReference>
<feature type="signal peptide" evidence="2">
    <location>
        <begin position="1"/>
        <end position="22"/>
    </location>
</feature>
<evidence type="ECO:0008006" key="5">
    <source>
        <dbReference type="Google" id="ProtNLM"/>
    </source>
</evidence>
<evidence type="ECO:0000313" key="3">
    <source>
        <dbReference type="EMBL" id="MFC3000418.1"/>
    </source>
</evidence>
<protein>
    <recommendedName>
        <fullName evidence="5">DUF1328 domain-containing protein</fullName>
    </recommendedName>
</protein>
<proteinExistence type="predicted"/>
<comment type="caution">
    <text evidence="3">The sequence shown here is derived from an EMBL/GenBank/DDBJ whole genome shotgun (WGS) entry which is preliminary data.</text>
</comment>
<evidence type="ECO:0000256" key="1">
    <source>
        <dbReference type="SAM" id="Phobius"/>
    </source>
</evidence>
<accession>A0ABV7BV36</accession>
<keyword evidence="2" id="KW-0732">Signal</keyword>
<dbReference type="Proteomes" id="UP001595420">
    <property type="component" value="Unassembled WGS sequence"/>
</dbReference>
<sequence>MIYFIALSAIISLIGLAAAAAAQETSLAVFGLALFGFGVLFGLLQVKYHFDAQDAARH</sequence>
<feature type="transmembrane region" description="Helical" evidence="1">
    <location>
        <begin position="29"/>
        <end position="50"/>
    </location>
</feature>
<keyword evidence="1" id="KW-1133">Transmembrane helix</keyword>
<evidence type="ECO:0000256" key="2">
    <source>
        <dbReference type="SAM" id="SignalP"/>
    </source>
</evidence>
<dbReference type="RefSeq" id="WP_216836513.1">
    <property type="nucleotide sequence ID" value="NZ_JAFNJS010000003.1"/>
</dbReference>
<reference evidence="4" key="1">
    <citation type="journal article" date="2019" name="Int. J. Syst. Evol. Microbiol.">
        <title>The Global Catalogue of Microorganisms (GCM) 10K type strain sequencing project: providing services to taxonomists for standard genome sequencing and annotation.</title>
        <authorList>
            <consortium name="The Broad Institute Genomics Platform"/>
            <consortium name="The Broad Institute Genome Sequencing Center for Infectious Disease"/>
            <person name="Wu L."/>
            <person name="Ma J."/>
        </authorList>
    </citation>
    <scope>NUCLEOTIDE SEQUENCE [LARGE SCALE GENOMIC DNA]</scope>
    <source>
        <strain evidence="4">CGMCC 1.16855</strain>
    </source>
</reference>
<gene>
    <name evidence="3" type="ORF">ACFOD3_10975</name>
</gene>
<name>A0ABV7BV36_9PROT</name>
<feature type="chain" id="PRO_5045575007" description="DUF1328 domain-containing protein" evidence="2">
    <location>
        <begin position="23"/>
        <end position="58"/>
    </location>
</feature>